<name>A0A1G1XT74_9BACT</name>
<evidence type="ECO:0000313" key="3">
    <source>
        <dbReference type="EMBL" id="OGY42826.1"/>
    </source>
</evidence>
<dbReference type="SUPFAM" id="SSF55797">
    <property type="entry name" value="PR-1-like"/>
    <property type="match status" value="1"/>
</dbReference>
<dbReference type="STRING" id="1797532.A2729_04820"/>
<feature type="transmembrane region" description="Helical" evidence="1">
    <location>
        <begin position="16"/>
        <end position="35"/>
    </location>
</feature>
<keyword evidence="1" id="KW-0472">Membrane</keyword>
<reference evidence="3 4" key="1">
    <citation type="journal article" date="2016" name="Nat. Commun.">
        <title>Thousands of microbial genomes shed light on interconnected biogeochemical processes in an aquifer system.</title>
        <authorList>
            <person name="Anantharaman K."/>
            <person name="Brown C.T."/>
            <person name="Hug L.A."/>
            <person name="Sharon I."/>
            <person name="Castelle C.J."/>
            <person name="Probst A.J."/>
            <person name="Thomas B.C."/>
            <person name="Singh A."/>
            <person name="Wilkins M.J."/>
            <person name="Karaoz U."/>
            <person name="Brodie E.L."/>
            <person name="Williams K.H."/>
            <person name="Hubbard S.S."/>
            <person name="Banfield J.F."/>
        </authorList>
    </citation>
    <scope>NUCLEOTIDE SEQUENCE [LARGE SCALE GENOMIC DNA]</scope>
</reference>
<organism evidence="3 4">
    <name type="scientific">Candidatus Buchananbacteria bacterium RIFCSPHIGHO2_01_FULL_39_14</name>
    <dbReference type="NCBI Taxonomy" id="1797532"/>
    <lineage>
        <taxon>Bacteria</taxon>
        <taxon>Candidatus Buchananiibacteriota</taxon>
    </lineage>
</organism>
<keyword evidence="1" id="KW-0812">Transmembrane</keyword>
<dbReference type="AlphaFoldDB" id="A0A1G1XT74"/>
<accession>A0A1G1XT74</accession>
<feature type="domain" description="SCP" evidence="2">
    <location>
        <begin position="132"/>
        <end position="243"/>
    </location>
</feature>
<evidence type="ECO:0000259" key="2">
    <source>
        <dbReference type="Pfam" id="PF00188"/>
    </source>
</evidence>
<dbReference type="Gene3D" id="3.40.33.10">
    <property type="entry name" value="CAP"/>
    <property type="match status" value="1"/>
</dbReference>
<protein>
    <recommendedName>
        <fullName evidence="2">SCP domain-containing protein</fullName>
    </recommendedName>
</protein>
<comment type="caution">
    <text evidence="3">The sequence shown here is derived from an EMBL/GenBank/DDBJ whole genome shotgun (WGS) entry which is preliminary data.</text>
</comment>
<dbReference type="Proteomes" id="UP000178930">
    <property type="component" value="Unassembled WGS sequence"/>
</dbReference>
<dbReference type="InterPro" id="IPR035940">
    <property type="entry name" value="CAP_sf"/>
</dbReference>
<dbReference type="CDD" id="cd05379">
    <property type="entry name" value="CAP_bacterial"/>
    <property type="match status" value="1"/>
</dbReference>
<dbReference type="InterPro" id="IPR014044">
    <property type="entry name" value="CAP_dom"/>
</dbReference>
<feature type="transmembrane region" description="Helical" evidence="1">
    <location>
        <begin position="331"/>
        <end position="356"/>
    </location>
</feature>
<evidence type="ECO:0000256" key="1">
    <source>
        <dbReference type="SAM" id="Phobius"/>
    </source>
</evidence>
<keyword evidence="1" id="KW-1133">Transmembrane helix</keyword>
<feature type="transmembrane region" description="Helical" evidence="1">
    <location>
        <begin position="94"/>
        <end position="116"/>
    </location>
</feature>
<evidence type="ECO:0000313" key="4">
    <source>
        <dbReference type="Proteomes" id="UP000178930"/>
    </source>
</evidence>
<dbReference type="EMBL" id="MHIB01000050">
    <property type="protein sequence ID" value="OGY42826.1"/>
    <property type="molecule type" value="Genomic_DNA"/>
</dbReference>
<sequence>MFDWLKKILNNRKTKLMAVLSLIFKALGLPFLLFIKSKKWQKLFRQEKKEIRQLTSGRQNFSRFCQDSKRLLLDFFIPYRGNNFKPKSLRPKSLASYTAIAILTKIIVIIFLFSYYPSPAQLSAIISSNIINLINNSRKEVGLDPLVDNSILDKYAYAKGQDMLNRDYFAHDTPEGRRPWQWINRAEYDYIYAGENLAMDFITAEAVHDAFMKSPTHQRNILNSKYKEIGMAVLNGEFNGKKTILLVQFFGTQRKDLSGLVAVPPLVEKVDLKKIDEKASESKSNAASIAGEQLVLELVAPTPPLNDTETSQIVIAVKSQDGGTKTLVDQIIYYSNIFFLAFLIFLLISLGLNILIKIKIQHPSVIFQSLAVIALILAMSLVKLHFIEQINSTLLIL</sequence>
<proteinExistence type="predicted"/>
<dbReference type="PANTHER" id="PTHR31157:SF1">
    <property type="entry name" value="SCP DOMAIN-CONTAINING PROTEIN"/>
    <property type="match status" value="1"/>
</dbReference>
<dbReference type="PANTHER" id="PTHR31157">
    <property type="entry name" value="SCP DOMAIN-CONTAINING PROTEIN"/>
    <property type="match status" value="1"/>
</dbReference>
<dbReference type="Pfam" id="PF00188">
    <property type="entry name" value="CAP"/>
    <property type="match status" value="1"/>
</dbReference>
<feature type="transmembrane region" description="Helical" evidence="1">
    <location>
        <begin position="365"/>
        <end position="387"/>
    </location>
</feature>
<gene>
    <name evidence="3" type="ORF">A2729_04820</name>
</gene>